<keyword evidence="5" id="KW-1185">Reference proteome</keyword>
<dbReference type="PANTHER" id="PTHR30244">
    <property type="entry name" value="TRANSAMINASE"/>
    <property type="match status" value="1"/>
</dbReference>
<sequence length="443" mass="47622" precursor="true">MESSRRAFNQQAALSAAGFLFAPKLALAANDKPAILGGTPIAKASWPGWPVIGAGERDGVAKVLDSGDWYRYAGSKGTVDAFEAAWAKTLGVAHCQATSSGTTSLVTAFASLEIGPGDEVIVPPYTFIATINAVMLHHALPVFVDTDETTAQIDPSKIAERVNGDTRCVVPVHLGGGCCDMDQLLAIAKEKNLNVVEDSCQTHTGEWKGKRLGTLGDAGCYSFQNSKNITSGEGGAMVTPRADIYARANAYQNQGGGKVPTDGKFTAGGGNFRLTNFQGAILVEQLKRLDEQSRIREGNAEYLSRLLQEIGGVGAKKTVPGNTRNGYHLYVFDYDPAQFAGMKKATFLKALGAEGVPASGGYAALNKAPWVEKMLASRHYKRIYGDQRLKKWREENVLPANDRMIETAIWLTQNVLLADRSEMDRIGDAVRRIKQHASAIAKA</sequence>
<keyword evidence="4" id="KW-0808">Transferase</keyword>
<dbReference type="InterPro" id="IPR015421">
    <property type="entry name" value="PyrdxlP-dep_Trfase_major"/>
</dbReference>
<dbReference type="InterPro" id="IPR006311">
    <property type="entry name" value="TAT_signal"/>
</dbReference>
<dbReference type="CDD" id="cd00616">
    <property type="entry name" value="AHBA_syn"/>
    <property type="match status" value="1"/>
</dbReference>
<keyword evidence="2" id="KW-0663">Pyridoxal phosphate</keyword>
<dbReference type="EC" id="2.6.1.100" evidence="4"/>
<evidence type="ECO:0000256" key="1">
    <source>
        <dbReference type="ARBA" id="ARBA00037999"/>
    </source>
</evidence>
<comment type="similarity">
    <text evidence="1 2">Belongs to the DegT/DnrJ/EryC1 family.</text>
</comment>
<dbReference type="PANTHER" id="PTHR30244:SF34">
    <property type="entry name" value="DTDP-4-AMINO-4,6-DIDEOXYGALACTOSE TRANSAMINASE"/>
    <property type="match status" value="1"/>
</dbReference>
<dbReference type="SUPFAM" id="SSF53383">
    <property type="entry name" value="PLP-dependent transferases"/>
    <property type="match status" value="1"/>
</dbReference>
<dbReference type="RefSeq" id="WP_197453624.1">
    <property type="nucleotide sequence ID" value="NZ_CP036271.1"/>
</dbReference>
<dbReference type="GO" id="GO:0008483">
    <property type="term" value="F:transaminase activity"/>
    <property type="evidence" value="ECO:0007669"/>
    <property type="project" value="UniProtKB-KW"/>
</dbReference>
<evidence type="ECO:0000256" key="3">
    <source>
        <dbReference type="SAM" id="SignalP"/>
    </source>
</evidence>
<dbReference type="AlphaFoldDB" id="A0A517SLH3"/>
<dbReference type="GO" id="GO:0030170">
    <property type="term" value="F:pyridoxal phosphate binding"/>
    <property type="evidence" value="ECO:0007669"/>
    <property type="project" value="TreeGrafter"/>
</dbReference>
<name>A0A517SLH3_9PLAN</name>
<evidence type="ECO:0000313" key="4">
    <source>
        <dbReference type="EMBL" id="QDT56973.1"/>
    </source>
</evidence>
<feature type="signal peptide" evidence="3">
    <location>
        <begin position="1"/>
        <end position="28"/>
    </location>
</feature>
<evidence type="ECO:0000313" key="5">
    <source>
        <dbReference type="Proteomes" id="UP000315700"/>
    </source>
</evidence>
<reference evidence="4 5" key="1">
    <citation type="submission" date="2019-02" db="EMBL/GenBank/DDBJ databases">
        <title>Deep-cultivation of Planctomycetes and their phenomic and genomic characterization uncovers novel biology.</title>
        <authorList>
            <person name="Wiegand S."/>
            <person name="Jogler M."/>
            <person name="Boedeker C."/>
            <person name="Pinto D."/>
            <person name="Vollmers J."/>
            <person name="Rivas-Marin E."/>
            <person name="Kohn T."/>
            <person name="Peeters S.H."/>
            <person name="Heuer A."/>
            <person name="Rast P."/>
            <person name="Oberbeckmann S."/>
            <person name="Bunk B."/>
            <person name="Jeske O."/>
            <person name="Meyerdierks A."/>
            <person name="Storesund J.E."/>
            <person name="Kallscheuer N."/>
            <person name="Luecker S."/>
            <person name="Lage O.M."/>
            <person name="Pohl T."/>
            <person name="Merkel B.J."/>
            <person name="Hornburger P."/>
            <person name="Mueller R.-W."/>
            <person name="Bruemmer F."/>
            <person name="Labrenz M."/>
            <person name="Spormann A.M."/>
            <person name="Op den Camp H."/>
            <person name="Overmann J."/>
            <person name="Amann R."/>
            <person name="Jetten M.S.M."/>
            <person name="Mascher T."/>
            <person name="Medema M.H."/>
            <person name="Devos D.P."/>
            <person name="Kaster A.-K."/>
            <person name="Ovreas L."/>
            <person name="Rohde M."/>
            <person name="Galperin M.Y."/>
            <person name="Jogler C."/>
        </authorList>
    </citation>
    <scope>NUCLEOTIDE SEQUENCE [LARGE SCALE GENOMIC DNA]</scope>
    <source>
        <strain evidence="4 5">Pan44</strain>
    </source>
</reference>
<dbReference type="InterPro" id="IPR015422">
    <property type="entry name" value="PyrdxlP-dep_Trfase_small"/>
</dbReference>
<dbReference type="InParanoid" id="A0A517SLH3"/>
<dbReference type="InterPro" id="IPR015424">
    <property type="entry name" value="PyrdxlP-dep_Trfase"/>
</dbReference>
<dbReference type="Pfam" id="PF01041">
    <property type="entry name" value="DegT_DnrJ_EryC1"/>
    <property type="match status" value="1"/>
</dbReference>
<dbReference type="KEGG" id="ccos:Pan44_50360"/>
<accession>A0A517SLH3</accession>
<dbReference type="Gene3D" id="3.40.640.10">
    <property type="entry name" value="Type I PLP-dependent aspartate aminotransferase-like (Major domain)"/>
    <property type="match status" value="1"/>
</dbReference>
<keyword evidence="3" id="KW-0732">Signal</keyword>
<organism evidence="4 5">
    <name type="scientific">Caulifigura coniformis</name>
    <dbReference type="NCBI Taxonomy" id="2527983"/>
    <lineage>
        <taxon>Bacteria</taxon>
        <taxon>Pseudomonadati</taxon>
        <taxon>Planctomycetota</taxon>
        <taxon>Planctomycetia</taxon>
        <taxon>Planctomycetales</taxon>
        <taxon>Planctomycetaceae</taxon>
        <taxon>Caulifigura</taxon>
    </lineage>
</organism>
<gene>
    <name evidence="4" type="primary">btrR_4</name>
    <name evidence="4" type="ORF">Pan44_50360</name>
</gene>
<proteinExistence type="inferred from homology"/>
<dbReference type="PROSITE" id="PS51318">
    <property type="entry name" value="TAT"/>
    <property type="match status" value="1"/>
</dbReference>
<dbReference type="Gene3D" id="3.90.1150.10">
    <property type="entry name" value="Aspartate Aminotransferase, domain 1"/>
    <property type="match status" value="1"/>
</dbReference>
<dbReference type="GO" id="GO:0000271">
    <property type="term" value="P:polysaccharide biosynthetic process"/>
    <property type="evidence" value="ECO:0007669"/>
    <property type="project" value="TreeGrafter"/>
</dbReference>
<evidence type="ECO:0000256" key="2">
    <source>
        <dbReference type="RuleBase" id="RU004508"/>
    </source>
</evidence>
<dbReference type="InterPro" id="IPR000653">
    <property type="entry name" value="DegT/StrS_aminotransferase"/>
</dbReference>
<keyword evidence="4" id="KW-0032">Aminotransferase</keyword>
<dbReference type="Proteomes" id="UP000315700">
    <property type="component" value="Chromosome"/>
</dbReference>
<dbReference type="EMBL" id="CP036271">
    <property type="protein sequence ID" value="QDT56973.1"/>
    <property type="molecule type" value="Genomic_DNA"/>
</dbReference>
<protein>
    <submittedName>
        <fullName evidence="4">L-glutamine:2-deoxy-scyllo-inosose aminotransferase</fullName>
        <ecNumber evidence="4">2.6.1.100</ecNumber>
    </submittedName>
</protein>
<feature type="chain" id="PRO_5022013858" evidence="3">
    <location>
        <begin position="29"/>
        <end position="443"/>
    </location>
</feature>